<evidence type="ECO:0000256" key="10">
    <source>
        <dbReference type="ARBA" id="ARBA00023187"/>
    </source>
</evidence>
<evidence type="ECO:0000256" key="8">
    <source>
        <dbReference type="ARBA" id="ARBA00023002"/>
    </source>
</evidence>
<keyword evidence="5" id="KW-0507">mRNA processing</keyword>
<evidence type="ECO:0000256" key="6">
    <source>
        <dbReference type="ARBA" id="ARBA00022723"/>
    </source>
</evidence>
<evidence type="ECO:0000256" key="5">
    <source>
        <dbReference type="ARBA" id="ARBA00022664"/>
    </source>
</evidence>
<evidence type="ECO:0000256" key="4">
    <source>
        <dbReference type="ARBA" id="ARBA00010313"/>
    </source>
</evidence>
<dbReference type="GO" id="GO:0006397">
    <property type="term" value="P:mRNA processing"/>
    <property type="evidence" value="ECO:0007669"/>
    <property type="project" value="UniProtKB-KW"/>
</dbReference>
<feature type="coiled-coil region" evidence="13">
    <location>
        <begin position="138"/>
        <end position="184"/>
    </location>
</feature>
<dbReference type="GO" id="GO:0008380">
    <property type="term" value="P:RNA splicing"/>
    <property type="evidence" value="ECO:0007669"/>
    <property type="project" value="UniProtKB-KW"/>
</dbReference>
<keyword evidence="6" id="KW-0479">Metal-binding</keyword>
<feature type="coiled-coil region" evidence="13">
    <location>
        <begin position="35"/>
        <end position="62"/>
    </location>
</feature>
<evidence type="ECO:0000313" key="17">
    <source>
        <dbReference type="Proteomes" id="UP001205105"/>
    </source>
</evidence>
<dbReference type="Gene3D" id="2.60.120.620">
    <property type="entry name" value="q2cbj1_9rhob like domain"/>
    <property type="match status" value="1"/>
</dbReference>
<dbReference type="Proteomes" id="UP001205105">
    <property type="component" value="Unassembled WGS sequence"/>
</dbReference>
<reference evidence="16" key="1">
    <citation type="submission" date="2020-11" db="EMBL/GenBank/DDBJ databases">
        <title>Chlorella ohadii genome sequencing and assembly.</title>
        <authorList>
            <person name="Murik O."/>
            <person name="Treves H."/>
            <person name="Kedem I."/>
            <person name="Shotland Y."/>
            <person name="Kaplan A."/>
        </authorList>
    </citation>
    <scope>NUCLEOTIDE SEQUENCE</scope>
    <source>
        <strain evidence="16">1</strain>
    </source>
</reference>
<evidence type="ECO:0000256" key="9">
    <source>
        <dbReference type="ARBA" id="ARBA00023004"/>
    </source>
</evidence>
<dbReference type="GO" id="GO:0004656">
    <property type="term" value="F:procollagen-proline 4-dioxygenase activity"/>
    <property type="evidence" value="ECO:0007669"/>
    <property type="project" value="UniProtKB-EC"/>
</dbReference>
<keyword evidence="7" id="KW-0223">Dioxygenase</keyword>
<organism evidence="16 17">
    <name type="scientific">Chlorella ohadii</name>
    <dbReference type="NCBI Taxonomy" id="2649997"/>
    <lineage>
        <taxon>Eukaryota</taxon>
        <taxon>Viridiplantae</taxon>
        <taxon>Chlorophyta</taxon>
        <taxon>core chlorophytes</taxon>
        <taxon>Trebouxiophyceae</taxon>
        <taxon>Chlorellales</taxon>
        <taxon>Chlorellaceae</taxon>
        <taxon>Chlorella clade</taxon>
        <taxon>Chlorella</taxon>
    </lineage>
</organism>
<dbReference type="PANTHER" id="PTHR10869:SF238">
    <property type="entry name" value="PROLYL 4-HYDROXYLASE 6-RELATED"/>
    <property type="match status" value="1"/>
</dbReference>
<dbReference type="EMBL" id="JADXDR010000129">
    <property type="protein sequence ID" value="KAI7838354.1"/>
    <property type="molecule type" value="Genomic_DNA"/>
</dbReference>
<comment type="caution">
    <text evidence="16">The sequence shown here is derived from an EMBL/GenBank/DDBJ whole genome shotgun (WGS) entry which is preliminary data.</text>
</comment>
<name>A0AAD5GZI1_9CHLO</name>
<evidence type="ECO:0000256" key="14">
    <source>
        <dbReference type="SAM" id="MobiDB-lite"/>
    </source>
</evidence>
<keyword evidence="8" id="KW-0560">Oxidoreductase</keyword>
<proteinExistence type="inferred from homology"/>
<comment type="cofactor">
    <cofactor evidence="1">
        <name>L-ascorbate</name>
        <dbReference type="ChEBI" id="CHEBI:38290"/>
    </cofactor>
</comment>
<accession>A0AAD5GZI1</accession>
<keyword evidence="11" id="KW-0539">Nucleus</keyword>
<comment type="subcellular location">
    <subcellularLocation>
        <location evidence="3">Endoplasmic reticulum membrane</location>
        <topology evidence="3">Single-pass type II membrane protein</topology>
    </subcellularLocation>
    <subcellularLocation>
        <location evidence="2">Nucleus</location>
    </subcellularLocation>
</comment>
<dbReference type="GO" id="GO:0031418">
    <property type="term" value="F:L-ascorbic acid binding"/>
    <property type="evidence" value="ECO:0007669"/>
    <property type="project" value="InterPro"/>
</dbReference>
<evidence type="ECO:0000256" key="7">
    <source>
        <dbReference type="ARBA" id="ARBA00022964"/>
    </source>
</evidence>
<evidence type="ECO:0000313" key="16">
    <source>
        <dbReference type="EMBL" id="KAI7838354.1"/>
    </source>
</evidence>
<comment type="similarity">
    <text evidence="4">Belongs to the fl(2)d family.</text>
</comment>
<dbReference type="GO" id="GO:0000381">
    <property type="term" value="P:regulation of alternative mRNA splicing, via spliceosome"/>
    <property type="evidence" value="ECO:0007669"/>
    <property type="project" value="InterPro"/>
</dbReference>
<dbReference type="InterPro" id="IPR033757">
    <property type="entry name" value="WTAP"/>
</dbReference>
<comment type="catalytic activity">
    <reaction evidence="12">
        <text>L-prolyl-[collagen] + 2-oxoglutarate + O2 = trans-4-hydroxy-L-prolyl-[collagen] + succinate + CO2</text>
        <dbReference type="Rhea" id="RHEA:18945"/>
        <dbReference type="Rhea" id="RHEA-COMP:11676"/>
        <dbReference type="Rhea" id="RHEA-COMP:11680"/>
        <dbReference type="ChEBI" id="CHEBI:15379"/>
        <dbReference type="ChEBI" id="CHEBI:16526"/>
        <dbReference type="ChEBI" id="CHEBI:16810"/>
        <dbReference type="ChEBI" id="CHEBI:30031"/>
        <dbReference type="ChEBI" id="CHEBI:50342"/>
        <dbReference type="ChEBI" id="CHEBI:61965"/>
        <dbReference type="EC" id="1.14.11.2"/>
    </reaction>
</comment>
<keyword evidence="10" id="KW-0508">mRNA splicing</keyword>
<dbReference type="InterPro" id="IPR006620">
    <property type="entry name" value="Pro_4_hyd_alph"/>
</dbReference>
<evidence type="ECO:0000256" key="1">
    <source>
        <dbReference type="ARBA" id="ARBA00001961"/>
    </source>
</evidence>
<dbReference type="InterPro" id="IPR044862">
    <property type="entry name" value="Pro_4_hyd_alph_FE2OG_OXY"/>
</dbReference>
<dbReference type="Pfam" id="PF13640">
    <property type="entry name" value="2OG-FeII_Oxy_3"/>
    <property type="match status" value="1"/>
</dbReference>
<evidence type="ECO:0000256" key="3">
    <source>
        <dbReference type="ARBA" id="ARBA00004648"/>
    </source>
</evidence>
<dbReference type="PANTHER" id="PTHR10869">
    <property type="entry name" value="PROLYL 4-HYDROXYLASE ALPHA SUBUNIT"/>
    <property type="match status" value="1"/>
</dbReference>
<sequence>MAAQGDWAEAFEAERQGLLRGAAGPITPQLVLDELRRAQESEQSLRQQLAALQARTAGLQAQVCASQAENLQLRGALHVAKQAAEPSVVQLRQLLLDPAVNREFAGLRAELEGRTRELALAQAAVRFGGHGEPLLDKLDKLQDDNADLRRQVGESRAQQLERSLAAAREQLEDLRRVNGELEQHAFSLDQQAEAFAEQALLSKRGQGPRNVPAGPATPQPWTERAGKGVGGKAQPWSRPSTLGSLDVAENGMLTWTLPAAHRRQALGAEGSDGNVAAGTAVAASMSAAAASPTFAIPPPALPASCRGLLERHEWCLVCETAAPDQLAVQLRWLGGPSFPGTDGMSVCAEILLSVRCGQAASDDTAIGGGRSRSAACAEAHQWLQHAFNLDQPSAGIPADLCADAAADGGELAGLEVEVQLQFEGLALHLQAPLPALVVHESPMVLKVSEDPVLLLVDGFLSPQECEAVRALGAPHLKRSKVSAGDETPLRTSSSMFITGALMQHPMSLHLDARVTQLTERYALHLDNRAGDCAKRAATCMVYLSDLEAGGATSFPRSTGFSLHKALEACAAGYQNEPAPPDSPAVVHSLRAKQQRPEGLRVFPKEGRAVIFWSRLPSGEEDKCSIHEAERVGAGVKWIATRWCREDP</sequence>
<dbReference type="SMART" id="SM00702">
    <property type="entry name" value="P4Hc"/>
    <property type="match status" value="1"/>
</dbReference>
<keyword evidence="9" id="KW-0408">Iron</keyword>
<evidence type="ECO:0000256" key="12">
    <source>
        <dbReference type="ARBA" id="ARBA00049169"/>
    </source>
</evidence>
<gene>
    <name evidence="16" type="ORF">COHA_007922</name>
</gene>
<keyword evidence="17" id="KW-1185">Reference proteome</keyword>
<evidence type="ECO:0000256" key="13">
    <source>
        <dbReference type="SAM" id="Coils"/>
    </source>
</evidence>
<protein>
    <recommendedName>
        <fullName evidence="15">Prolyl 4-hydroxylase alpha subunit domain-containing protein</fullName>
    </recommendedName>
</protein>
<evidence type="ECO:0000256" key="11">
    <source>
        <dbReference type="ARBA" id="ARBA00023242"/>
    </source>
</evidence>
<dbReference type="GO" id="GO:0016556">
    <property type="term" value="P:mRNA modification"/>
    <property type="evidence" value="ECO:0007669"/>
    <property type="project" value="InterPro"/>
</dbReference>
<dbReference type="Pfam" id="PF17098">
    <property type="entry name" value="Wtap"/>
    <property type="match status" value="1"/>
</dbReference>
<dbReference type="GO" id="GO:0005789">
    <property type="term" value="C:endoplasmic reticulum membrane"/>
    <property type="evidence" value="ECO:0007669"/>
    <property type="project" value="UniProtKB-SubCell"/>
</dbReference>
<dbReference type="GO" id="GO:0005506">
    <property type="term" value="F:iron ion binding"/>
    <property type="evidence" value="ECO:0007669"/>
    <property type="project" value="InterPro"/>
</dbReference>
<evidence type="ECO:0000256" key="2">
    <source>
        <dbReference type="ARBA" id="ARBA00004123"/>
    </source>
</evidence>
<feature type="region of interest" description="Disordered" evidence="14">
    <location>
        <begin position="204"/>
        <end position="239"/>
    </location>
</feature>
<evidence type="ECO:0000259" key="15">
    <source>
        <dbReference type="SMART" id="SM00702"/>
    </source>
</evidence>
<dbReference type="GO" id="GO:0005634">
    <property type="term" value="C:nucleus"/>
    <property type="evidence" value="ECO:0007669"/>
    <property type="project" value="UniProtKB-SubCell"/>
</dbReference>
<keyword evidence="13" id="KW-0175">Coiled coil</keyword>
<feature type="domain" description="Prolyl 4-hydroxylase alpha subunit" evidence="15">
    <location>
        <begin position="451"/>
        <end position="644"/>
    </location>
</feature>
<dbReference type="AlphaFoldDB" id="A0AAD5GZI1"/>
<dbReference type="InterPro" id="IPR045054">
    <property type="entry name" value="P4HA-like"/>
</dbReference>